<feature type="region of interest" description="Disordered" evidence="1">
    <location>
        <begin position="200"/>
        <end position="222"/>
    </location>
</feature>
<name>A0A9W9BXA0_9PLEO</name>
<feature type="region of interest" description="Disordered" evidence="1">
    <location>
        <begin position="75"/>
        <end position="98"/>
    </location>
</feature>
<feature type="region of interest" description="Disordered" evidence="1">
    <location>
        <begin position="1"/>
        <end position="32"/>
    </location>
</feature>
<evidence type="ECO:0000259" key="2">
    <source>
        <dbReference type="Pfam" id="PF20411"/>
    </source>
</evidence>
<comment type="caution">
    <text evidence="3">The sequence shown here is derived from an EMBL/GenBank/DDBJ whole genome shotgun (WGS) entry which is preliminary data.</text>
</comment>
<feature type="compositionally biased region" description="Polar residues" evidence="1">
    <location>
        <begin position="118"/>
        <end position="130"/>
    </location>
</feature>
<feature type="compositionally biased region" description="Polar residues" evidence="1">
    <location>
        <begin position="22"/>
        <end position="32"/>
    </location>
</feature>
<evidence type="ECO:0000313" key="3">
    <source>
        <dbReference type="EMBL" id="KAJ4333895.1"/>
    </source>
</evidence>
<dbReference type="Pfam" id="PF20411">
    <property type="entry name" value="DUF6697"/>
    <property type="match status" value="1"/>
</dbReference>
<keyword evidence="4" id="KW-1185">Reference proteome</keyword>
<feature type="domain" description="DUF6697" evidence="2">
    <location>
        <begin position="263"/>
        <end position="509"/>
    </location>
</feature>
<sequence length="527" mass="58878">MISHNYNPGARNFNPNGAAINGQGNSTPQQVRSPLSPYLEARLLNLEVAHGDLRGEVDTLKDLYHDLYNSFGRATRDAAPTHTNSPKSHNLAKSRQSAMQFKQELELLSREVRESVNGNANDQKASSGSTPKADRSLPPHARAASVASNGTKKSLPPHLRGGKQLATVNGNAAPKLTIDITKHKHEPLVTDGPVDTITRQSARPAANPSPPISPTTTLQDNTPPLEEIDAMSLSDWKPYYLSTLEALPASVRANMPAQQKMTTFHIDFLNNHLGGIIWSPGLRYITHSSSAAQVLRNRTYYMIDPKHEPYLPKAPGEHGAKLTAFFNKAPEEEFDNLPAGTNSYTDVPMFVQLPTGRYAYFGNYSQTRWSDKLDIDTMKTRVSADVKIYIARELTALDREPWVTEELKKHLFPRPEYEGAISLPSSDDTSILTVDEEAHNKQVASDIKHYVQELVDWEREARMKISMVKPESILNAFDAADADDPRGLRLWWEYLECVDWNAGFYNMLVGLQKREPEAYLKEPHTGF</sequence>
<reference evidence="3" key="1">
    <citation type="submission" date="2022-10" db="EMBL/GenBank/DDBJ databases">
        <title>Tapping the CABI collections for fungal endophytes: first genome assemblies for Collariella, Neodidymelliopsis, Ascochyta clinopodiicola, Didymella pomorum, Didymosphaeria variabile, Neocosmospora piperis and Neocucurbitaria cava.</title>
        <authorList>
            <person name="Hill R."/>
        </authorList>
    </citation>
    <scope>NUCLEOTIDE SEQUENCE</scope>
    <source>
        <strain evidence="3">IMI 360193</strain>
    </source>
</reference>
<gene>
    <name evidence="3" type="ORF">N0V87_007265</name>
</gene>
<evidence type="ECO:0000256" key="1">
    <source>
        <dbReference type="SAM" id="MobiDB-lite"/>
    </source>
</evidence>
<feature type="region of interest" description="Disordered" evidence="1">
    <location>
        <begin position="118"/>
        <end position="166"/>
    </location>
</feature>
<protein>
    <recommendedName>
        <fullName evidence="2">DUF6697 domain-containing protein</fullName>
    </recommendedName>
</protein>
<feature type="compositionally biased region" description="Polar residues" evidence="1">
    <location>
        <begin position="81"/>
        <end position="98"/>
    </location>
</feature>
<organism evidence="3 4">
    <name type="scientific">Didymella glomerata</name>
    <dbReference type="NCBI Taxonomy" id="749621"/>
    <lineage>
        <taxon>Eukaryota</taxon>
        <taxon>Fungi</taxon>
        <taxon>Dikarya</taxon>
        <taxon>Ascomycota</taxon>
        <taxon>Pezizomycotina</taxon>
        <taxon>Dothideomycetes</taxon>
        <taxon>Pleosporomycetidae</taxon>
        <taxon>Pleosporales</taxon>
        <taxon>Pleosporineae</taxon>
        <taxon>Didymellaceae</taxon>
        <taxon>Didymella</taxon>
    </lineage>
</organism>
<dbReference type="Proteomes" id="UP001140562">
    <property type="component" value="Unassembled WGS sequence"/>
</dbReference>
<dbReference type="InterPro" id="IPR046520">
    <property type="entry name" value="DUF6697"/>
</dbReference>
<evidence type="ECO:0000313" key="4">
    <source>
        <dbReference type="Proteomes" id="UP001140562"/>
    </source>
</evidence>
<dbReference type="AlphaFoldDB" id="A0A9W9BXA0"/>
<dbReference type="EMBL" id="JAPEUV010000086">
    <property type="protein sequence ID" value="KAJ4333895.1"/>
    <property type="molecule type" value="Genomic_DNA"/>
</dbReference>
<proteinExistence type="predicted"/>
<accession>A0A9W9BXA0</accession>
<dbReference type="OrthoDB" id="5427977at2759"/>